<dbReference type="Gene3D" id="3.40.50.720">
    <property type="entry name" value="NAD(P)-binding Rossmann-like Domain"/>
    <property type="match status" value="1"/>
</dbReference>
<dbReference type="Pfam" id="PF01408">
    <property type="entry name" value="GFO_IDH_MocA"/>
    <property type="match status" value="1"/>
</dbReference>
<evidence type="ECO:0000259" key="2">
    <source>
        <dbReference type="Pfam" id="PF22725"/>
    </source>
</evidence>
<sequence length="357" mass="39392">MTIKVGVIGVGSIAEIAHLPNYQKNENVSLAAVMDFNEQRARQVANRFGVPAVYTDVDQMFANEQLDAVSICTPNTTHVPLALTAIQHGVDVLLEKPLSTDYIEAQMLVGEVEKAGRICMIGMPHRFRNEARALKHLVDSDALGDVYYVKAKILRRRGTPTGWFTDSSKSGGGSLMDIGVHVLDLAWWMTGMQQPERVSGQLVQGIGKYGTMMTGRWRSADAANQDNSVFDVEDFATAYIRFAGGMVLSLEVSWALNGQQDEAVKVDVYGTKGGLSIDPLCFYGEQNRLFTEGKIDIVPNDFYADEINHFVDCVKNRETPLIPALQGAQVVQILSAINRSSEMRQEIDVRDMETVTP</sequence>
<dbReference type="InterPro" id="IPR036291">
    <property type="entry name" value="NAD(P)-bd_dom_sf"/>
</dbReference>
<dbReference type="PANTHER" id="PTHR43249">
    <property type="entry name" value="UDP-N-ACETYL-2-AMINO-2-DEOXY-D-GLUCURONATE OXIDASE"/>
    <property type="match status" value="1"/>
</dbReference>
<gene>
    <name evidence="3" type="ORF">NZD89_25225</name>
</gene>
<dbReference type="InterPro" id="IPR055170">
    <property type="entry name" value="GFO_IDH_MocA-like_dom"/>
</dbReference>
<dbReference type="RefSeq" id="WP_268005411.1">
    <property type="nucleotide sequence ID" value="NZ_BSUT01000001.1"/>
</dbReference>
<dbReference type="SUPFAM" id="SSF51735">
    <property type="entry name" value="NAD(P)-binding Rossmann-fold domains"/>
    <property type="match status" value="1"/>
</dbReference>
<name>A0ABY6ZF82_9BACL</name>
<dbReference type="SUPFAM" id="SSF55347">
    <property type="entry name" value="Glyceraldehyde-3-phosphate dehydrogenase-like, C-terminal domain"/>
    <property type="match status" value="1"/>
</dbReference>
<feature type="domain" description="GFO/IDH/MocA-like oxidoreductase" evidence="2">
    <location>
        <begin position="132"/>
        <end position="275"/>
    </location>
</feature>
<dbReference type="Gene3D" id="3.30.360.10">
    <property type="entry name" value="Dihydrodipicolinate Reductase, domain 2"/>
    <property type="match status" value="1"/>
</dbReference>
<reference evidence="3" key="1">
    <citation type="submission" date="2022-08" db="EMBL/GenBank/DDBJ databases">
        <title>Alicyclobacillus fastidiosus DSM 17978, complete genome.</title>
        <authorList>
            <person name="Wang Q."/>
            <person name="Cai R."/>
            <person name="Wang Z."/>
        </authorList>
    </citation>
    <scope>NUCLEOTIDE SEQUENCE</scope>
    <source>
        <strain evidence="3">DSM 17978</strain>
    </source>
</reference>
<evidence type="ECO:0000313" key="3">
    <source>
        <dbReference type="EMBL" id="WAH41503.1"/>
    </source>
</evidence>
<dbReference type="EMBL" id="CP104067">
    <property type="protein sequence ID" value="WAH41503.1"/>
    <property type="molecule type" value="Genomic_DNA"/>
</dbReference>
<dbReference type="Proteomes" id="UP001164761">
    <property type="component" value="Chromosome"/>
</dbReference>
<evidence type="ECO:0000313" key="4">
    <source>
        <dbReference type="Proteomes" id="UP001164761"/>
    </source>
</evidence>
<feature type="domain" description="Gfo/Idh/MocA-like oxidoreductase N-terminal" evidence="1">
    <location>
        <begin position="3"/>
        <end position="122"/>
    </location>
</feature>
<organism evidence="3 4">
    <name type="scientific">Alicyclobacillus fastidiosus</name>
    <dbReference type="NCBI Taxonomy" id="392011"/>
    <lineage>
        <taxon>Bacteria</taxon>
        <taxon>Bacillati</taxon>
        <taxon>Bacillota</taxon>
        <taxon>Bacilli</taxon>
        <taxon>Bacillales</taxon>
        <taxon>Alicyclobacillaceae</taxon>
        <taxon>Alicyclobacillus</taxon>
    </lineage>
</organism>
<accession>A0ABY6ZF82</accession>
<dbReference type="InterPro" id="IPR000683">
    <property type="entry name" value="Gfo/Idh/MocA-like_OxRdtase_N"/>
</dbReference>
<keyword evidence="4" id="KW-1185">Reference proteome</keyword>
<dbReference type="Pfam" id="PF22725">
    <property type="entry name" value="GFO_IDH_MocA_C3"/>
    <property type="match status" value="1"/>
</dbReference>
<evidence type="ECO:0000259" key="1">
    <source>
        <dbReference type="Pfam" id="PF01408"/>
    </source>
</evidence>
<proteinExistence type="predicted"/>
<protein>
    <submittedName>
        <fullName evidence="3">Gfo/Idh/MocA family oxidoreductase</fullName>
    </submittedName>
</protein>
<dbReference type="PANTHER" id="PTHR43249:SF1">
    <property type="entry name" value="D-GLUCOSIDE 3-DEHYDROGENASE"/>
    <property type="match status" value="1"/>
</dbReference>
<dbReference type="InterPro" id="IPR052515">
    <property type="entry name" value="Gfo/Idh/MocA_Oxidoreductase"/>
</dbReference>